<feature type="compositionally biased region" description="Gly residues" evidence="8">
    <location>
        <begin position="124"/>
        <end position="136"/>
    </location>
</feature>
<dbReference type="GO" id="GO:0003729">
    <property type="term" value="F:mRNA binding"/>
    <property type="evidence" value="ECO:0007669"/>
    <property type="project" value="TreeGrafter"/>
</dbReference>
<dbReference type="InterPro" id="IPR001313">
    <property type="entry name" value="Pumilio_RNA-bd_rpt"/>
</dbReference>
<organism evidence="10">
    <name type="scientific">Fagus sylvatica</name>
    <name type="common">Beechnut</name>
    <dbReference type="NCBI Taxonomy" id="28930"/>
    <lineage>
        <taxon>Eukaryota</taxon>
        <taxon>Viridiplantae</taxon>
        <taxon>Streptophyta</taxon>
        <taxon>Embryophyta</taxon>
        <taxon>Tracheophyta</taxon>
        <taxon>Spermatophyta</taxon>
        <taxon>Magnoliopsida</taxon>
        <taxon>eudicotyledons</taxon>
        <taxon>Gunneridae</taxon>
        <taxon>Pentapetalae</taxon>
        <taxon>rosids</taxon>
        <taxon>fabids</taxon>
        <taxon>Fagales</taxon>
        <taxon>Fagaceae</taxon>
        <taxon>Fagus</taxon>
    </lineage>
</organism>
<keyword evidence="2" id="KW-0963">Cytoplasm</keyword>
<feature type="repeat" description="Pumilio" evidence="7">
    <location>
        <begin position="827"/>
        <end position="862"/>
    </location>
</feature>
<evidence type="ECO:0000256" key="5">
    <source>
        <dbReference type="ARBA" id="ARBA00022884"/>
    </source>
</evidence>
<keyword evidence="3" id="KW-0677">Repeat</keyword>
<dbReference type="InterPro" id="IPR033133">
    <property type="entry name" value="PUM-HD"/>
</dbReference>
<feature type="repeat" description="Pumilio" evidence="7">
    <location>
        <begin position="900"/>
        <end position="935"/>
    </location>
</feature>
<dbReference type="FunFam" id="1.25.10.10:FF:000004">
    <property type="entry name" value="Pumilio homolog 1 isoform 2"/>
    <property type="match status" value="1"/>
</dbReference>
<feature type="repeat" description="Pumilio" evidence="7">
    <location>
        <begin position="863"/>
        <end position="899"/>
    </location>
</feature>
<reference evidence="10" key="1">
    <citation type="submission" date="2018-02" db="EMBL/GenBank/DDBJ databases">
        <authorList>
            <person name="Cohen D.B."/>
            <person name="Kent A.D."/>
        </authorList>
    </citation>
    <scope>NUCLEOTIDE SEQUENCE</scope>
</reference>
<evidence type="ECO:0000256" key="7">
    <source>
        <dbReference type="PROSITE-ProRule" id="PRU00317"/>
    </source>
</evidence>
<evidence type="ECO:0000256" key="3">
    <source>
        <dbReference type="ARBA" id="ARBA00022737"/>
    </source>
</evidence>
<name>A0A2N9IFN2_FAGSY</name>
<dbReference type="InterPro" id="IPR012940">
    <property type="entry name" value="NABP"/>
</dbReference>
<dbReference type="Gene3D" id="1.25.10.10">
    <property type="entry name" value="Leucine-rich Repeat Variant"/>
    <property type="match status" value="1"/>
</dbReference>
<evidence type="ECO:0000313" key="10">
    <source>
        <dbReference type="EMBL" id="SPD22829.1"/>
    </source>
</evidence>
<dbReference type="PROSITE" id="PS50303">
    <property type="entry name" value="PUM_HD"/>
    <property type="match status" value="1"/>
</dbReference>
<dbReference type="Pfam" id="PF07990">
    <property type="entry name" value="NABP"/>
    <property type="match status" value="1"/>
</dbReference>
<evidence type="ECO:0000256" key="6">
    <source>
        <dbReference type="ARBA" id="ARBA00055193"/>
    </source>
</evidence>
<dbReference type="InterPro" id="IPR033712">
    <property type="entry name" value="Pumilio_RNA-bd"/>
</dbReference>
<feature type="repeat" description="Pumilio" evidence="7">
    <location>
        <begin position="972"/>
        <end position="1013"/>
    </location>
</feature>
<dbReference type="SMART" id="SM00025">
    <property type="entry name" value="Pumilio"/>
    <property type="match status" value="8"/>
</dbReference>
<feature type="region of interest" description="Disordered" evidence="8">
    <location>
        <begin position="279"/>
        <end position="327"/>
    </location>
</feature>
<feature type="compositionally biased region" description="Polar residues" evidence="8">
    <location>
        <begin position="316"/>
        <end position="327"/>
    </location>
</feature>
<keyword evidence="4" id="KW-0810">Translation regulation</keyword>
<dbReference type="Pfam" id="PF00806">
    <property type="entry name" value="PUF"/>
    <property type="match status" value="8"/>
</dbReference>
<gene>
    <name evidence="10" type="ORF">FSB_LOCUS50711</name>
</gene>
<feature type="region of interest" description="Disordered" evidence="8">
    <location>
        <begin position="122"/>
        <end position="175"/>
    </location>
</feature>
<sequence>MAPEVSVRSVLKNTEYSEDLGMLIREQRRQQEELSDREKELSMYRSGSAPPTVEGSLSAVGGLFDAAAVMGFKKNGGTGFVNEDELRADPSYVNYYYSNVNLNPRLPPPLLSKEERRFAQRLSGSGGAAGSVVGGIGDRRKVSRVSGGEESGNGSEHRSLFSVQPGFGGKEENGKGAAEWGVDGLIGLPGLGLGSRQKSIAEIIQEDIHASSVSRHPSRPSSRNAFDIGVETSESQFAHLHHELASMEALHSGGHMQSMSATQNIGSSASHTYASALGASLSRSTTPDPQLVARAPSPRIPPVGGGRTSSMDKRSASGSNSFNGVSPGLSDSTDLVAALSGMNLSTNGLEDKESHLRSQLRHEIDDNHEIFHLQGDLNHIKQHSYLNKSEPGHLHLHSGPQSTKGYPNIGNSSGARMDLNNSFLKSDEKVELHKSAVSSANSYLKGTSTPTLNGRGTSPSHYQNMDGMNTNFQNYGLSGYAINPSSPSMMASQLGSGGLPPLFENAAAASALGVSGMDSRVLGGGLSLGPNLLAAGADLQNLSRVRNHTAGIALQVPLMDPSYPQYLRSNEYAAAQVAALNDAALDRECMGSSYFDLIELQKAYLGALLSPQKSQYGVPYLGKSASLNHGYYGNPALGLAMSYPGSPLAGPLLPNSPVGSGSPVRHGERNMHFSGMRNLAGGVMGAWHSEAGGNLDETFACTLLDEFKSNKTKCFELSEIASHVVEFSADQYGSRFIQQKLETATSEEKNMVFNEIMPQALSLMTDVFGNYVIQKFFEHGTPSQIRDLADQLTGHVLNLSLQMYGCRVIQKAIEVVDLDQQTKMVKELDGHIMRCVRDQNGNHVIQKCIECVPEDAIQFIVSTFYDQVVTLSTHPYGCRVIQRILEHCHDAKTQQIMMDEILLSVCMLAQDQYGNYVVQHVLEHGKPHERSAIITKLTGQIVQMSQQKFASNVIEKCLSFGTPVERQALVTEMLGATDENEPLQVMMKDQFANYVVQKVLETCDDQQLELILNRIKVHLNALKKYTYGKHIVARVEKLVAAGERRISIMNPHAAASMAMA</sequence>
<dbReference type="PANTHER" id="PTHR12537:SF187">
    <property type="entry name" value="OS04G0276200 PROTEIN"/>
    <property type="match status" value="1"/>
</dbReference>
<dbReference type="AlphaFoldDB" id="A0A2N9IFN2"/>
<feature type="domain" description="PUM-HD" evidence="9">
    <location>
        <begin position="699"/>
        <end position="1039"/>
    </location>
</feature>
<dbReference type="InterPro" id="IPR011989">
    <property type="entry name" value="ARM-like"/>
</dbReference>
<proteinExistence type="predicted"/>
<feature type="repeat" description="Pumilio" evidence="7">
    <location>
        <begin position="719"/>
        <end position="754"/>
    </location>
</feature>
<evidence type="ECO:0000256" key="8">
    <source>
        <dbReference type="SAM" id="MobiDB-lite"/>
    </source>
</evidence>
<dbReference type="PROSITE" id="PS50302">
    <property type="entry name" value="PUM"/>
    <property type="match status" value="8"/>
</dbReference>
<dbReference type="GO" id="GO:0005737">
    <property type="term" value="C:cytoplasm"/>
    <property type="evidence" value="ECO:0007669"/>
    <property type="project" value="UniProtKB-SubCell"/>
</dbReference>
<dbReference type="InterPro" id="IPR016024">
    <property type="entry name" value="ARM-type_fold"/>
</dbReference>
<feature type="repeat" description="Pumilio" evidence="7">
    <location>
        <begin position="936"/>
        <end position="971"/>
    </location>
</feature>
<dbReference type="CDD" id="cd07920">
    <property type="entry name" value="Pumilio"/>
    <property type="match status" value="1"/>
</dbReference>
<comment type="function">
    <text evidence="6">Sequence-specific RNA-binding protein that regulates translation and mRNA stability by binding the 3'-UTR of target mRNAs. Binds the APUM-binding elements (APBEs) in the 3'-UTR mRNA sequence of CLV1, PNH, WUS and FAS2.</text>
</comment>
<dbReference type="PANTHER" id="PTHR12537">
    <property type="entry name" value="RNA BINDING PROTEIN PUMILIO-RELATED"/>
    <property type="match status" value="1"/>
</dbReference>
<evidence type="ECO:0000259" key="9">
    <source>
        <dbReference type="PROSITE" id="PS50303"/>
    </source>
</evidence>
<keyword evidence="5" id="KW-0694">RNA-binding</keyword>
<dbReference type="GO" id="GO:0006417">
    <property type="term" value="P:regulation of translation"/>
    <property type="evidence" value="ECO:0007669"/>
    <property type="project" value="UniProtKB-KW"/>
</dbReference>
<dbReference type="SUPFAM" id="SSF48371">
    <property type="entry name" value="ARM repeat"/>
    <property type="match status" value="1"/>
</dbReference>
<evidence type="ECO:0000256" key="1">
    <source>
        <dbReference type="ARBA" id="ARBA00004496"/>
    </source>
</evidence>
<dbReference type="EMBL" id="OIVN01005523">
    <property type="protein sequence ID" value="SPD22829.1"/>
    <property type="molecule type" value="Genomic_DNA"/>
</dbReference>
<protein>
    <recommendedName>
        <fullName evidence="9">PUM-HD domain-containing protein</fullName>
    </recommendedName>
</protein>
<evidence type="ECO:0000256" key="2">
    <source>
        <dbReference type="ARBA" id="ARBA00022490"/>
    </source>
</evidence>
<comment type="subcellular location">
    <subcellularLocation>
        <location evidence="1">Cytoplasm</location>
    </subcellularLocation>
</comment>
<accession>A0A2N9IFN2</accession>
<feature type="repeat" description="Pumilio" evidence="7">
    <location>
        <begin position="755"/>
        <end position="790"/>
    </location>
</feature>
<feature type="repeat" description="Pumilio" evidence="7">
    <location>
        <begin position="791"/>
        <end position="826"/>
    </location>
</feature>
<evidence type="ECO:0000256" key="4">
    <source>
        <dbReference type="ARBA" id="ARBA00022845"/>
    </source>
</evidence>